<feature type="region of interest" description="Disordered" evidence="1">
    <location>
        <begin position="57"/>
        <end position="101"/>
    </location>
</feature>
<dbReference type="AlphaFoldDB" id="A0A843WBJ3"/>
<comment type="caution">
    <text evidence="2">The sequence shown here is derived from an EMBL/GenBank/DDBJ whole genome shotgun (WGS) entry which is preliminary data.</text>
</comment>
<evidence type="ECO:0000313" key="3">
    <source>
        <dbReference type="Proteomes" id="UP000652761"/>
    </source>
</evidence>
<organism evidence="2 3">
    <name type="scientific">Colocasia esculenta</name>
    <name type="common">Wild taro</name>
    <name type="synonym">Arum esculentum</name>
    <dbReference type="NCBI Taxonomy" id="4460"/>
    <lineage>
        <taxon>Eukaryota</taxon>
        <taxon>Viridiplantae</taxon>
        <taxon>Streptophyta</taxon>
        <taxon>Embryophyta</taxon>
        <taxon>Tracheophyta</taxon>
        <taxon>Spermatophyta</taxon>
        <taxon>Magnoliopsida</taxon>
        <taxon>Liliopsida</taxon>
        <taxon>Araceae</taxon>
        <taxon>Aroideae</taxon>
        <taxon>Colocasieae</taxon>
        <taxon>Colocasia</taxon>
    </lineage>
</organism>
<gene>
    <name evidence="2" type="ORF">Taro_040311</name>
</gene>
<evidence type="ECO:0000313" key="2">
    <source>
        <dbReference type="EMBL" id="MQM07472.1"/>
    </source>
</evidence>
<sequence length="212" mass="22288">MEIIRRHRGERNVMALIPMFDDDREGAVRQEDPHPSSAAAPNSSRRAYLLALLFSSSWPPSSSPSATSPTDSPPLPAAAARGDRPSPPVRPTLASPERPATAATLTSFRVAALTSLTRGGSARGLSISVGTTHPGFSYENNDCGASTSFRAAASTSPPWPPTGCPRPLQLHREDMVQSGLLPIRVWRNRCTDVHGPGGGVAGVGAAEEGNTF</sequence>
<reference evidence="2" key="1">
    <citation type="submission" date="2017-07" db="EMBL/GenBank/DDBJ databases">
        <title>Taro Niue Genome Assembly and Annotation.</title>
        <authorList>
            <person name="Atibalentja N."/>
            <person name="Keating K."/>
            <person name="Fields C.J."/>
        </authorList>
    </citation>
    <scope>NUCLEOTIDE SEQUENCE</scope>
    <source>
        <strain evidence="2">Niue_2</strain>
        <tissue evidence="2">Leaf</tissue>
    </source>
</reference>
<accession>A0A843WBJ3</accession>
<protein>
    <submittedName>
        <fullName evidence="2">Uncharacterized protein</fullName>
    </submittedName>
</protein>
<keyword evidence="3" id="KW-1185">Reference proteome</keyword>
<proteinExistence type="predicted"/>
<name>A0A843WBJ3_COLES</name>
<dbReference type="Proteomes" id="UP000652761">
    <property type="component" value="Unassembled WGS sequence"/>
</dbReference>
<feature type="compositionally biased region" description="Low complexity" evidence="1">
    <location>
        <begin position="57"/>
        <end position="70"/>
    </location>
</feature>
<evidence type="ECO:0000256" key="1">
    <source>
        <dbReference type="SAM" id="MobiDB-lite"/>
    </source>
</evidence>
<dbReference type="EMBL" id="NMUH01003880">
    <property type="protein sequence ID" value="MQM07472.1"/>
    <property type="molecule type" value="Genomic_DNA"/>
</dbReference>